<dbReference type="OrthoDB" id="9811314at2"/>
<feature type="domain" description="Peptidase M16 N-terminal" evidence="2">
    <location>
        <begin position="51"/>
        <end position="181"/>
    </location>
</feature>
<evidence type="ECO:0000313" key="5">
    <source>
        <dbReference type="Proteomes" id="UP000283077"/>
    </source>
</evidence>
<dbReference type="SUPFAM" id="SSF63411">
    <property type="entry name" value="LuxS/MPP-like metallohydrolase"/>
    <property type="match status" value="2"/>
</dbReference>
<dbReference type="Pfam" id="PF05193">
    <property type="entry name" value="Peptidase_M16_C"/>
    <property type="match status" value="1"/>
</dbReference>
<dbReference type="InterPro" id="IPR007863">
    <property type="entry name" value="Peptidase_M16_C"/>
</dbReference>
<dbReference type="InterPro" id="IPR011765">
    <property type="entry name" value="Pept_M16_N"/>
</dbReference>
<evidence type="ECO:0000259" key="3">
    <source>
        <dbReference type="Pfam" id="PF05193"/>
    </source>
</evidence>
<dbReference type="InterPro" id="IPR011249">
    <property type="entry name" value="Metalloenz_LuxS/M16"/>
</dbReference>
<sequence>MKIIGLVTRTALLCCSVLAITVQAAEFKLPAYEKVTLDNGLTLYLLPQHEVPLVTVHAVVKAGAIYDQKAGLSYLTAQGLMLGAGGKTKTEIEQTIDFLGASLSTGSSLEGSMVQANFMAKDSATVLPLVKALLTQPAFDDAEFKKMQQREIAALTQAKESPREVIDQYFHRLVFGKHPYGYAQNGEPESVKQIARKDLTAFHQKYYQPANTAIVVAGDFETAAMKQQLQQLLGSWKNTQKLPVLDLTAALTAPAESQVLVVDKSDAIETTFLIGGPGVTQSNPDYVGISVINTVLGGRFTSWLNDELRVNSGLTYGARSGFDRYSAAGLFAISSFTKTDSTKAALDLALKTYQKLWSQGLDQATLDSAKAYVKGQFPPKFETNAALAELLADMYLYGFTEDYINSFQSKVENLTLADSKRLINSYFPKDKLQLVLIGKAEAIAPLAASYGKVTQLDIKAPGFGK</sequence>
<dbReference type="PANTHER" id="PTHR11851">
    <property type="entry name" value="METALLOPROTEASE"/>
    <property type="match status" value="1"/>
</dbReference>
<protein>
    <submittedName>
        <fullName evidence="4">Insulinase family protein</fullName>
    </submittedName>
</protein>
<feature type="signal peptide" evidence="1">
    <location>
        <begin position="1"/>
        <end position="24"/>
    </location>
</feature>
<feature type="chain" id="PRO_5019151999" evidence="1">
    <location>
        <begin position="25"/>
        <end position="465"/>
    </location>
</feature>
<dbReference type="PANTHER" id="PTHR11851:SF224">
    <property type="entry name" value="PROCESSING PROTEASE"/>
    <property type="match status" value="1"/>
</dbReference>
<gene>
    <name evidence="4" type="ORF">EOE67_01685</name>
</gene>
<accession>A0A437R568</accession>
<dbReference type="AlphaFoldDB" id="A0A437R568"/>
<reference evidence="4 5" key="1">
    <citation type="submission" date="2019-01" db="EMBL/GenBank/DDBJ databases">
        <authorList>
            <person name="Chen W.-M."/>
        </authorList>
    </citation>
    <scope>NUCLEOTIDE SEQUENCE [LARGE SCALE GENOMIC DNA]</scope>
    <source>
        <strain evidence="4 5">KYPC3</strain>
    </source>
</reference>
<dbReference type="RefSeq" id="WP_127697306.1">
    <property type="nucleotide sequence ID" value="NZ_SACS01000001.1"/>
</dbReference>
<proteinExistence type="predicted"/>
<comment type="caution">
    <text evidence="4">The sequence shown here is derived from an EMBL/GenBank/DDBJ whole genome shotgun (WGS) entry which is preliminary data.</text>
</comment>
<dbReference type="InterPro" id="IPR050361">
    <property type="entry name" value="MPP/UQCRC_Complex"/>
</dbReference>
<evidence type="ECO:0000313" key="4">
    <source>
        <dbReference type="EMBL" id="RVU41928.1"/>
    </source>
</evidence>
<organism evidence="4 5">
    <name type="scientific">Rheinheimera riviphila</name>
    <dbReference type="NCBI Taxonomy" id="1834037"/>
    <lineage>
        <taxon>Bacteria</taxon>
        <taxon>Pseudomonadati</taxon>
        <taxon>Pseudomonadota</taxon>
        <taxon>Gammaproteobacteria</taxon>
        <taxon>Chromatiales</taxon>
        <taxon>Chromatiaceae</taxon>
        <taxon>Rheinheimera</taxon>
    </lineage>
</organism>
<dbReference type="Proteomes" id="UP000283077">
    <property type="component" value="Unassembled WGS sequence"/>
</dbReference>
<dbReference type="Pfam" id="PF00675">
    <property type="entry name" value="Peptidase_M16"/>
    <property type="match status" value="1"/>
</dbReference>
<feature type="domain" description="Peptidase M16 C-terminal" evidence="3">
    <location>
        <begin position="194"/>
        <end position="371"/>
    </location>
</feature>
<keyword evidence="5" id="KW-1185">Reference proteome</keyword>
<dbReference type="EMBL" id="SACS01000001">
    <property type="protein sequence ID" value="RVU41928.1"/>
    <property type="molecule type" value="Genomic_DNA"/>
</dbReference>
<keyword evidence="1" id="KW-0732">Signal</keyword>
<dbReference type="GO" id="GO:0046872">
    <property type="term" value="F:metal ion binding"/>
    <property type="evidence" value="ECO:0007669"/>
    <property type="project" value="InterPro"/>
</dbReference>
<dbReference type="Gene3D" id="3.30.830.10">
    <property type="entry name" value="Metalloenzyme, LuxS/M16 peptidase-like"/>
    <property type="match status" value="2"/>
</dbReference>
<evidence type="ECO:0000259" key="2">
    <source>
        <dbReference type="Pfam" id="PF00675"/>
    </source>
</evidence>
<evidence type="ECO:0000256" key="1">
    <source>
        <dbReference type="SAM" id="SignalP"/>
    </source>
</evidence>
<name>A0A437R568_9GAMM</name>